<reference evidence="2 3" key="1">
    <citation type="journal article" date="2012" name="Eukaryot. Cell">
        <title>Genome sequence of the Trichosporon asahii environmental strain CBS 8904.</title>
        <authorList>
            <person name="Yang R.Y."/>
            <person name="Li H.T."/>
            <person name="Zhu H."/>
            <person name="Zhou G.P."/>
            <person name="Wang M."/>
            <person name="Wang L."/>
        </authorList>
    </citation>
    <scope>NUCLEOTIDE SEQUENCE [LARGE SCALE GENOMIC DNA]</scope>
    <source>
        <strain evidence="2 3">CBS 8904</strain>
    </source>
</reference>
<dbReference type="OrthoDB" id="2564800at2759"/>
<evidence type="ECO:0000256" key="1">
    <source>
        <dbReference type="SAM" id="MobiDB-lite"/>
    </source>
</evidence>
<gene>
    <name evidence="2" type="ORF">A1Q2_07652</name>
</gene>
<feature type="region of interest" description="Disordered" evidence="1">
    <location>
        <begin position="204"/>
        <end position="404"/>
    </location>
</feature>
<feature type="compositionally biased region" description="Polar residues" evidence="1">
    <location>
        <begin position="204"/>
        <end position="222"/>
    </location>
</feature>
<dbReference type="AlphaFoldDB" id="K1VGC6"/>
<protein>
    <submittedName>
        <fullName evidence="2">Uncharacterized protein</fullName>
    </submittedName>
</protein>
<feature type="compositionally biased region" description="Low complexity" evidence="1">
    <location>
        <begin position="230"/>
        <end position="244"/>
    </location>
</feature>
<feature type="compositionally biased region" description="Gly residues" evidence="1">
    <location>
        <begin position="394"/>
        <end position="404"/>
    </location>
</feature>
<dbReference type="HOGENOM" id="CLU_681836_0_0_1"/>
<comment type="caution">
    <text evidence="2">The sequence shown here is derived from an EMBL/GenBank/DDBJ whole genome shotgun (WGS) entry which is preliminary data.</text>
</comment>
<organism evidence="2 3">
    <name type="scientific">Trichosporon asahii var. asahii (strain CBS 8904)</name>
    <name type="common">Yeast</name>
    <dbReference type="NCBI Taxonomy" id="1220162"/>
    <lineage>
        <taxon>Eukaryota</taxon>
        <taxon>Fungi</taxon>
        <taxon>Dikarya</taxon>
        <taxon>Basidiomycota</taxon>
        <taxon>Agaricomycotina</taxon>
        <taxon>Tremellomycetes</taxon>
        <taxon>Trichosporonales</taxon>
        <taxon>Trichosporonaceae</taxon>
        <taxon>Trichosporon</taxon>
    </lineage>
</organism>
<dbReference type="InParanoid" id="K1VGC6"/>
<name>K1VGC6_TRIAC</name>
<dbReference type="OMA" id="FENIWRK"/>
<sequence length="404" mass="43851">MSSRPFNASWQPPSRDIIIVDNGGKGHHVAVQRRPVEGAVGFENIWRKTVPLYLETVYFEALTTTGLTSRHGEVVTRLNDFDAPQPGTLTLEEEQKQIDETLASLEDLFDGGNSLAGAKLSAERDDYYDLVIVLRSPKLNWQFNLTELRGRVPLTFLTKQLLAPFAVLIGEDRGVQGEPAEAVSTIVSDPGVVRAWRRIIGAPVSTSQPSRAATQSRQTSAAPGSPFKQPATPTPRRASPTRNASPDATPRPVTPVRPGAGHHANQPPMSPTPYKKAFVPTMVSSSSRQGSPSEPATNGRRMRESVMTDVTIPPSSPPAIVPSSDSAVPSSDIASSDLPSSQMPMSTQDPLMPSQADKPRRKRKKDKAAELAEEEAEADRRRAEMKRKMQAGAKKGGGLGRRRF</sequence>
<feature type="compositionally biased region" description="Low complexity" evidence="1">
    <location>
        <begin position="284"/>
        <end position="293"/>
    </location>
</feature>
<accession>K1VGC6</accession>
<evidence type="ECO:0000313" key="2">
    <source>
        <dbReference type="EMBL" id="EKC98106.1"/>
    </source>
</evidence>
<dbReference type="STRING" id="1220162.K1VGC6"/>
<proteinExistence type="predicted"/>
<evidence type="ECO:0000313" key="3">
    <source>
        <dbReference type="Proteomes" id="UP000006757"/>
    </source>
</evidence>
<dbReference type="EMBL" id="AMBO01000398">
    <property type="protein sequence ID" value="EKC98106.1"/>
    <property type="molecule type" value="Genomic_DNA"/>
</dbReference>
<keyword evidence="3" id="KW-1185">Reference proteome</keyword>
<dbReference type="Proteomes" id="UP000006757">
    <property type="component" value="Unassembled WGS sequence"/>
</dbReference>
<feature type="compositionally biased region" description="Low complexity" evidence="1">
    <location>
        <begin position="321"/>
        <end position="341"/>
    </location>
</feature>